<dbReference type="Proteomes" id="UP000600865">
    <property type="component" value="Unassembled WGS sequence"/>
</dbReference>
<dbReference type="PRINTS" id="PR00036">
    <property type="entry name" value="HTHLACI"/>
</dbReference>
<dbReference type="CDD" id="cd01545">
    <property type="entry name" value="PBP1_SalR"/>
    <property type="match status" value="1"/>
</dbReference>
<dbReference type="InterPro" id="IPR010982">
    <property type="entry name" value="Lambda_DNA-bd_dom_sf"/>
</dbReference>
<evidence type="ECO:0000256" key="2">
    <source>
        <dbReference type="ARBA" id="ARBA00023125"/>
    </source>
</evidence>
<comment type="caution">
    <text evidence="5">The sequence shown here is derived from an EMBL/GenBank/DDBJ whole genome shotgun (WGS) entry which is preliminary data.</text>
</comment>
<dbReference type="AlphaFoldDB" id="A0A918KI10"/>
<organism evidence="5 6">
    <name type="scientific">Litorimonas cladophorae</name>
    <dbReference type="NCBI Taxonomy" id="1220491"/>
    <lineage>
        <taxon>Bacteria</taxon>
        <taxon>Pseudomonadati</taxon>
        <taxon>Pseudomonadota</taxon>
        <taxon>Alphaproteobacteria</taxon>
        <taxon>Maricaulales</taxon>
        <taxon>Robiginitomaculaceae</taxon>
    </lineage>
</organism>
<dbReference type="SUPFAM" id="SSF53822">
    <property type="entry name" value="Periplasmic binding protein-like I"/>
    <property type="match status" value="1"/>
</dbReference>
<reference evidence="5 6" key="1">
    <citation type="journal article" date="2014" name="Int. J. Syst. Evol. Microbiol.">
        <title>Complete genome sequence of Corynebacterium casei LMG S-19264T (=DSM 44701T), isolated from a smear-ripened cheese.</title>
        <authorList>
            <consortium name="US DOE Joint Genome Institute (JGI-PGF)"/>
            <person name="Walter F."/>
            <person name="Albersmeier A."/>
            <person name="Kalinowski J."/>
            <person name="Ruckert C."/>
        </authorList>
    </citation>
    <scope>NUCLEOTIDE SEQUENCE [LARGE SCALE GENOMIC DNA]</scope>
    <source>
        <strain evidence="5 6">KCTC 23968</strain>
    </source>
</reference>
<evidence type="ECO:0000256" key="1">
    <source>
        <dbReference type="ARBA" id="ARBA00023015"/>
    </source>
</evidence>
<dbReference type="SUPFAM" id="SSF47413">
    <property type="entry name" value="lambda repressor-like DNA-binding domains"/>
    <property type="match status" value="1"/>
</dbReference>
<keyword evidence="6" id="KW-1185">Reference proteome</keyword>
<keyword evidence="2" id="KW-0238">DNA-binding</keyword>
<dbReference type="PROSITE" id="PS50932">
    <property type="entry name" value="HTH_LACI_2"/>
    <property type="match status" value="1"/>
</dbReference>
<evidence type="ECO:0000313" key="6">
    <source>
        <dbReference type="Proteomes" id="UP000600865"/>
    </source>
</evidence>
<sequence>MTTQRDKGTITINDIARMSGVSKKTVSRVINKSPSVGANTRKQIEKIIEETGFIPNPQAQALAFRRSFLIALVYDNPSPQYIANIQRGVLKALEGTRFQLVLRPCDRAELNYHDKILSFVQQHNPFGLIFVPSMSEDIELSRKLKERNCHFVRIASVDLTDPAHQIKTADAEGAKLAARHLAQLGHTKVAHIHGPELFQSTHERRDGFKAGLAEFGLSLAPELTIEGAYTFDSGVKCATTLLHGKERPTAIFTGNDEMAVGVYVAARKAGLRIPQDLSVVGFDDTPIVSRIWPPMTSVRFPIRDLGFDVATLLIDSDKMPPAQQRTVPQIVELDLIIRESTTAPVSEIR</sequence>
<dbReference type="GO" id="GO:0000976">
    <property type="term" value="F:transcription cis-regulatory region binding"/>
    <property type="evidence" value="ECO:0007669"/>
    <property type="project" value="TreeGrafter"/>
</dbReference>
<dbReference type="PANTHER" id="PTHR30146:SF153">
    <property type="entry name" value="LACTOSE OPERON REPRESSOR"/>
    <property type="match status" value="1"/>
</dbReference>
<dbReference type="InterPro" id="IPR000843">
    <property type="entry name" value="HTH_LacI"/>
</dbReference>
<dbReference type="PANTHER" id="PTHR30146">
    <property type="entry name" value="LACI-RELATED TRANSCRIPTIONAL REPRESSOR"/>
    <property type="match status" value="1"/>
</dbReference>
<dbReference type="Gene3D" id="3.40.50.2300">
    <property type="match status" value="2"/>
</dbReference>
<evidence type="ECO:0000259" key="4">
    <source>
        <dbReference type="PROSITE" id="PS50932"/>
    </source>
</evidence>
<dbReference type="RefSeq" id="WP_189582093.1">
    <property type="nucleotide sequence ID" value="NZ_BMYV01000001.1"/>
</dbReference>
<name>A0A918KI10_9PROT</name>
<dbReference type="InterPro" id="IPR028082">
    <property type="entry name" value="Peripla_BP_I"/>
</dbReference>
<dbReference type="CDD" id="cd01392">
    <property type="entry name" value="HTH_LacI"/>
    <property type="match status" value="1"/>
</dbReference>
<dbReference type="GO" id="GO:0003700">
    <property type="term" value="F:DNA-binding transcription factor activity"/>
    <property type="evidence" value="ECO:0007669"/>
    <property type="project" value="TreeGrafter"/>
</dbReference>
<dbReference type="EMBL" id="BMYV01000001">
    <property type="protein sequence ID" value="GGX61879.1"/>
    <property type="molecule type" value="Genomic_DNA"/>
</dbReference>
<dbReference type="InterPro" id="IPR046335">
    <property type="entry name" value="LacI/GalR-like_sensor"/>
</dbReference>
<accession>A0A918KI10</accession>
<evidence type="ECO:0000313" key="5">
    <source>
        <dbReference type="EMBL" id="GGX61879.1"/>
    </source>
</evidence>
<dbReference type="Gene3D" id="1.10.260.40">
    <property type="entry name" value="lambda repressor-like DNA-binding domains"/>
    <property type="match status" value="1"/>
</dbReference>
<dbReference type="Pfam" id="PF13377">
    <property type="entry name" value="Peripla_BP_3"/>
    <property type="match status" value="1"/>
</dbReference>
<proteinExistence type="predicted"/>
<feature type="domain" description="HTH lacI-type" evidence="4">
    <location>
        <begin position="10"/>
        <end position="64"/>
    </location>
</feature>
<gene>
    <name evidence="5" type="ORF">GCM10011309_09780</name>
</gene>
<dbReference type="Pfam" id="PF00356">
    <property type="entry name" value="LacI"/>
    <property type="match status" value="1"/>
</dbReference>
<protein>
    <submittedName>
        <fullName evidence="5">LacI family transcriptional regulator</fullName>
    </submittedName>
</protein>
<keyword evidence="3" id="KW-0804">Transcription</keyword>
<keyword evidence="1" id="KW-0805">Transcription regulation</keyword>
<dbReference type="PROSITE" id="PS00356">
    <property type="entry name" value="HTH_LACI_1"/>
    <property type="match status" value="1"/>
</dbReference>
<evidence type="ECO:0000256" key="3">
    <source>
        <dbReference type="ARBA" id="ARBA00023163"/>
    </source>
</evidence>
<dbReference type="SMART" id="SM00354">
    <property type="entry name" value="HTH_LACI"/>
    <property type="match status" value="1"/>
</dbReference>